<keyword evidence="2" id="KW-1185">Reference proteome</keyword>
<name>A0A154QHP8_9GAMM</name>
<evidence type="ECO:0000313" key="1">
    <source>
        <dbReference type="EMBL" id="KZC23713.1"/>
    </source>
</evidence>
<sequence>MNGAQPSGYAQILLRVLALSGYGRWTRLGMALGMERSGRRGIRMPLILGSSSTRRRWPARCRPAAEAVRMTRWRRSSQIQALPIR</sequence>
<dbReference type="STRING" id="416169.RHOFW104T7_12560"/>
<dbReference type="EMBL" id="LVJS01000041">
    <property type="protein sequence ID" value="KZC23713.1"/>
    <property type="molecule type" value="Genomic_DNA"/>
</dbReference>
<dbReference type="AlphaFoldDB" id="A0A154QHP8"/>
<accession>A0A154QHP8</accession>
<proteinExistence type="predicted"/>
<comment type="caution">
    <text evidence="1">The sequence shown here is derived from an EMBL/GenBank/DDBJ whole genome shotgun (WGS) entry which is preliminary data.</text>
</comment>
<dbReference type="Proteomes" id="UP000076131">
    <property type="component" value="Unassembled WGS sequence"/>
</dbReference>
<evidence type="ECO:0000313" key="2">
    <source>
        <dbReference type="Proteomes" id="UP000076131"/>
    </source>
</evidence>
<reference evidence="1 2" key="1">
    <citation type="journal article" date="2016" name="MBio">
        <title>Lateral Gene Transfer in a Heavy Metal-Contaminated-Groundwater Microbial Community.</title>
        <authorList>
            <person name="Hemme C.L."/>
            <person name="Green S.J."/>
            <person name="Rishishwar L."/>
            <person name="Prakash O."/>
            <person name="Pettenato A."/>
            <person name="Chakraborty R."/>
            <person name="Deutschbauer A.M."/>
            <person name="Van Nostrand J.D."/>
            <person name="Wu L."/>
            <person name="He Z."/>
            <person name="Jordan I.K."/>
            <person name="Hazen T.C."/>
            <person name="Arkin A.P."/>
            <person name="Kostka J.E."/>
            <person name="Zhou J."/>
        </authorList>
    </citation>
    <scope>NUCLEOTIDE SEQUENCE [LARGE SCALE GENOMIC DNA]</scope>
    <source>
        <strain evidence="1 2">FW104-T7</strain>
    </source>
</reference>
<protein>
    <submittedName>
        <fullName evidence="1">Uncharacterized protein</fullName>
    </submittedName>
</protein>
<gene>
    <name evidence="1" type="ORF">RHOFW104T7_12560</name>
</gene>
<organism evidence="1 2">
    <name type="scientific">Rhodanobacter thiooxydans</name>
    <dbReference type="NCBI Taxonomy" id="416169"/>
    <lineage>
        <taxon>Bacteria</taxon>
        <taxon>Pseudomonadati</taxon>
        <taxon>Pseudomonadota</taxon>
        <taxon>Gammaproteobacteria</taxon>
        <taxon>Lysobacterales</taxon>
        <taxon>Rhodanobacteraceae</taxon>
        <taxon>Rhodanobacter</taxon>
    </lineage>
</organism>